<dbReference type="NCBIfam" id="TIGR02937">
    <property type="entry name" value="sigma70-ECF"/>
    <property type="match status" value="1"/>
</dbReference>
<protein>
    <submittedName>
        <fullName evidence="6">RNA polymerase sigma factor</fullName>
    </submittedName>
</protein>
<dbReference type="InterPro" id="IPR000792">
    <property type="entry name" value="Tscrpt_reg_LuxR_C"/>
</dbReference>
<gene>
    <name evidence="6" type="ORF">L7E55_14905</name>
</gene>
<dbReference type="Gene3D" id="1.10.10.10">
    <property type="entry name" value="Winged helix-like DNA-binding domain superfamily/Winged helix DNA-binding domain"/>
    <property type="match status" value="1"/>
</dbReference>
<dbReference type="GO" id="GO:0006352">
    <property type="term" value="P:DNA-templated transcription initiation"/>
    <property type="evidence" value="ECO:0007669"/>
    <property type="project" value="InterPro"/>
</dbReference>
<accession>A0A9X4JU03</accession>
<dbReference type="AlphaFoldDB" id="A0A9X4JU03"/>
<dbReference type="SUPFAM" id="SSF88659">
    <property type="entry name" value="Sigma3 and sigma4 domains of RNA polymerase sigma factors"/>
    <property type="match status" value="1"/>
</dbReference>
<evidence type="ECO:0000256" key="2">
    <source>
        <dbReference type="ARBA" id="ARBA00023082"/>
    </source>
</evidence>
<sequence length="67" mass="7641">MLDSAEQVSVRRAVAGLPERERAIVFLRYYQGLSYAEIAAVLGIPEPTVGTRLHRAREKLRKKLDQF</sequence>
<keyword evidence="1" id="KW-0805">Transcription regulation</keyword>
<name>A0A9X4JU03_9FIRM</name>
<dbReference type="PANTHER" id="PTHR43133">
    <property type="entry name" value="RNA POLYMERASE ECF-TYPE SIGMA FACTO"/>
    <property type="match status" value="1"/>
</dbReference>
<keyword evidence="4" id="KW-0804">Transcription</keyword>
<evidence type="ECO:0000256" key="1">
    <source>
        <dbReference type="ARBA" id="ARBA00023015"/>
    </source>
</evidence>
<dbReference type="Pfam" id="PF08281">
    <property type="entry name" value="Sigma70_r4_2"/>
    <property type="match status" value="1"/>
</dbReference>
<keyword evidence="3" id="KW-0238">DNA-binding</keyword>
<dbReference type="InterPro" id="IPR013324">
    <property type="entry name" value="RNA_pol_sigma_r3/r4-like"/>
</dbReference>
<evidence type="ECO:0000256" key="3">
    <source>
        <dbReference type="ARBA" id="ARBA00023125"/>
    </source>
</evidence>
<dbReference type="Proteomes" id="UP001154312">
    <property type="component" value="Unassembled WGS sequence"/>
</dbReference>
<dbReference type="PROSITE" id="PS00622">
    <property type="entry name" value="HTH_LUXR_1"/>
    <property type="match status" value="1"/>
</dbReference>
<evidence type="ECO:0000313" key="6">
    <source>
        <dbReference type="EMBL" id="MDF9409624.1"/>
    </source>
</evidence>
<reference evidence="6" key="1">
    <citation type="submission" date="2022-02" db="EMBL/GenBank/DDBJ databases">
        <authorList>
            <person name="Leng L."/>
        </authorList>
    </citation>
    <scope>NUCLEOTIDE SEQUENCE</scope>
    <source>
        <strain evidence="6">JI</strain>
    </source>
</reference>
<keyword evidence="2" id="KW-0731">Sigma factor</keyword>
<feature type="domain" description="HTH luxR-type" evidence="5">
    <location>
        <begin position="32"/>
        <end position="59"/>
    </location>
</feature>
<evidence type="ECO:0000256" key="4">
    <source>
        <dbReference type="ARBA" id="ARBA00023163"/>
    </source>
</evidence>
<dbReference type="EMBL" id="JAKOAV010000036">
    <property type="protein sequence ID" value="MDF9409624.1"/>
    <property type="molecule type" value="Genomic_DNA"/>
</dbReference>
<dbReference type="InterPro" id="IPR013249">
    <property type="entry name" value="RNA_pol_sigma70_r4_t2"/>
</dbReference>
<dbReference type="InterPro" id="IPR014284">
    <property type="entry name" value="RNA_pol_sigma-70_dom"/>
</dbReference>
<evidence type="ECO:0000313" key="7">
    <source>
        <dbReference type="Proteomes" id="UP001154312"/>
    </source>
</evidence>
<evidence type="ECO:0000259" key="5">
    <source>
        <dbReference type="PROSITE" id="PS00622"/>
    </source>
</evidence>
<dbReference type="CDD" id="cd06171">
    <property type="entry name" value="Sigma70_r4"/>
    <property type="match status" value="1"/>
</dbReference>
<dbReference type="PANTHER" id="PTHR43133:SF8">
    <property type="entry name" value="RNA POLYMERASE SIGMA FACTOR HI_1459-RELATED"/>
    <property type="match status" value="1"/>
</dbReference>
<organism evidence="6 7">
    <name type="scientific">Pelotomaculum isophthalicicum JI</name>
    <dbReference type="NCBI Taxonomy" id="947010"/>
    <lineage>
        <taxon>Bacteria</taxon>
        <taxon>Bacillati</taxon>
        <taxon>Bacillota</taxon>
        <taxon>Clostridia</taxon>
        <taxon>Eubacteriales</taxon>
        <taxon>Desulfotomaculaceae</taxon>
        <taxon>Pelotomaculum</taxon>
    </lineage>
</organism>
<dbReference type="InterPro" id="IPR036388">
    <property type="entry name" value="WH-like_DNA-bd_sf"/>
</dbReference>
<proteinExistence type="predicted"/>
<comment type="caution">
    <text evidence="6">The sequence shown here is derived from an EMBL/GenBank/DDBJ whole genome shotgun (WGS) entry which is preliminary data.</text>
</comment>
<dbReference type="GO" id="GO:0003677">
    <property type="term" value="F:DNA binding"/>
    <property type="evidence" value="ECO:0007669"/>
    <property type="project" value="UniProtKB-KW"/>
</dbReference>
<keyword evidence="7" id="KW-1185">Reference proteome</keyword>
<dbReference type="GO" id="GO:0016987">
    <property type="term" value="F:sigma factor activity"/>
    <property type="evidence" value="ECO:0007669"/>
    <property type="project" value="UniProtKB-KW"/>
</dbReference>
<dbReference type="InterPro" id="IPR039425">
    <property type="entry name" value="RNA_pol_sigma-70-like"/>
</dbReference>